<dbReference type="PANTHER" id="PTHR43796">
    <property type="entry name" value="CARBOXYNORSPERMIDINE SYNTHASE"/>
    <property type="match status" value="1"/>
</dbReference>
<organism evidence="2 3">
    <name type="scientific">Lysinibacillus fusiformis</name>
    <dbReference type="NCBI Taxonomy" id="28031"/>
    <lineage>
        <taxon>Bacteria</taxon>
        <taxon>Bacillati</taxon>
        <taxon>Bacillota</taxon>
        <taxon>Bacilli</taxon>
        <taxon>Bacillales</taxon>
        <taxon>Bacillaceae</taxon>
        <taxon>Lysinibacillus</taxon>
    </lineage>
</organism>
<dbReference type="AlphaFoldDB" id="A0A1E4R1W8"/>
<dbReference type="Pfam" id="PF03435">
    <property type="entry name" value="Sacchrp_dh_NADP"/>
    <property type="match status" value="1"/>
</dbReference>
<dbReference type="Proteomes" id="UP000094784">
    <property type="component" value="Unassembled WGS sequence"/>
</dbReference>
<dbReference type="PANTHER" id="PTHR43796:SF2">
    <property type="entry name" value="CARBOXYNORSPERMIDINE SYNTHASE"/>
    <property type="match status" value="1"/>
</dbReference>
<gene>
    <name evidence="2" type="ORF">BG258_00225</name>
</gene>
<dbReference type="Gene3D" id="3.30.360.10">
    <property type="entry name" value="Dihydrodipicolinate Reductase, domain 2"/>
    <property type="match status" value="1"/>
</dbReference>
<dbReference type="EMBL" id="MECQ01000001">
    <property type="protein sequence ID" value="ODV54425.1"/>
    <property type="molecule type" value="Genomic_DNA"/>
</dbReference>
<comment type="caution">
    <text evidence="2">The sequence shown here is derived from an EMBL/GenBank/DDBJ whole genome shotgun (WGS) entry which is preliminary data.</text>
</comment>
<evidence type="ECO:0000313" key="3">
    <source>
        <dbReference type="Proteomes" id="UP000094784"/>
    </source>
</evidence>
<proteinExistence type="predicted"/>
<dbReference type="RefSeq" id="WP_069479715.1">
    <property type="nucleotide sequence ID" value="NZ_KV766182.1"/>
</dbReference>
<dbReference type="Gene3D" id="3.40.50.720">
    <property type="entry name" value="NAD(P)-binding Rossmann-like Domain"/>
    <property type="match status" value="1"/>
</dbReference>
<evidence type="ECO:0000259" key="1">
    <source>
        <dbReference type="Pfam" id="PF03435"/>
    </source>
</evidence>
<name>A0A1E4R1W8_9BACI</name>
<reference evidence="2 3" key="1">
    <citation type="submission" date="2016-09" db="EMBL/GenBank/DDBJ databases">
        <title>Draft genome sequence of the soil isolate, Lysinibacillus fusiformis M5, a potential hypoxanthine producer.</title>
        <authorList>
            <person name="Gallegos-Monterrosa R."/>
            <person name="Maroti G."/>
            <person name="Balint B."/>
            <person name="Kovacs A.T."/>
        </authorList>
    </citation>
    <scope>NUCLEOTIDE SEQUENCE [LARGE SCALE GENOMIC DNA]</scope>
    <source>
        <strain evidence="2 3">M5</strain>
    </source>
</reference>
<accession>A0A1E4R1W8</accession>
<dbReference type="SUPFAM" id="SSF51735">
    <property type="entry name" value="NAD(P)-binding Rossmann-fold domains"/>
    <property type="match status" value="1"/>
</dbReference>
<dbReference type="InterPro" id="IPR005097">
    <property type="entry name" value="Sacchrp_dh_NADP-bd"/>
</dbReference>
<dbReference type="OrthoDB" id="1910498at2"/>
<sequence length="356" mass="39849">MTRDNILIVGGYGEVGRKIAKILLSSYPNNVCIAGRHLEKARQFCAQLNGLATPLQMDVSKTVHPQQLANVALVIMCLEQQDTAFAETCLKEGIKYIDITASHTFLKQLKNLHTTAIEYRSTAIFSVGMAPGLTNIMAMHATKPLTTIEKLHISILLGAGDTHGTAAILWILQQLNIPYYHYENQIITNFTSKRSVQFRGIGKRSVYQFNFSDQHTLANYFPSVPIVTRLGFDVESLNWFVAFLQKSRISYLLKFKGIQSMLASLVQKIKMGTDVCSIQIEAIGKIQHKEATVTLDFKDRDESLVTAKVAAAIARELLDNKYPAGTYHIEELFTFETLQNQFEASSFSQFITSQKA</sequence>
<evidence type="ECO:0000313" key="2">
    <source>
        <dbReference type="EMBL" id="ODV54425.1"/>
    </source>
</evidence>
<protein>
    <recommendedName>
        <fullName evidence="1">Saccharopine dehydrogenase NADP binding domain-containing protein</fullName>
    </recommendedName>
</protein>
<feature type="domain" description="Saccharopine dehydrogenase NADP binding" evidence="1">
    <location>
        <begin position="6"/>
        <end position="118"/>
    </location>
</feature>
<dbReference type="InterPro" id="IPR036291">
    <property type="entry name" value="NAD(P)-bd_dom_sf"/>
</dbReference>